<accession>B9IM81</accession>
<proteinExistence type="predicted"/>
<organism evidence="1 2">
    <name type="scientific">Populus trichocarpa</name>
    <name type="common">Western balsam poplar</name>
    <name type="synonym">Populus balsamifera subsp. trichocarpa</name>
    <dbReference type="NCBI Taxonomy" id="3694"/>
    <lineage>
        <taxon>Eukaryota</taxon>
        <taxon>Viridiplantae</taxon>
        <taxon>Streptophyta</taxon>
        <taxon>Embryophyta</taxon>
        <taxon>Tracheophyta</taxon>
        <taxon>Spermatophyta</taxon>
        <taxon>Magnoliopsida</taxon>
        <taxon>eudicotyledons</taxon>
        <taxon>Gunneridae</taxon>
        <taxon>Pentapetalae</taxon>
        <taxon>rosids</taxon>
        <taxon>fabids</taxon>
        <taxon>Malpighiales</taxon>
        <taxon>Salicaceae</taxon>
        <taxon>Saliceae</taxon>
        <taxon>Populus</taxon>
    </lineage>
</organism>
<dbReference type="InParanoid" id="B9IM81"/>
<protein>
    <submittedName>
        <fullName evidence="1">Uncharacterized protein</fullName>
    </submittedName>
</protein>
<sequence>MKGMANGLMCNEEYSFWTVRIRSLTRCCTNPEAFQPCTRPLPQGLDEFTPKAPELDEKNSLALAIAPSAPSSNEAAVADKTLHCRNSMAVMSQEQAFLVWQQQQQSNMVGHDPANPSWESL</sequence>
<dbReference type="HOGENOM" id="CLU_2042059_0_0_1"/>
<evidence type="ECO:0000313" key="1">
    <source>
        <dbReference type="EMBL" id="PNS93677.1"/>
    </source>
</evidence>
<dbReference type="AlphaFoldDB" id="B9IM81"/>
<name>B9IM81_POPTR</name>
<gene>
    <name evidence="1" type="ORF">POPTR_018G100800</name>
</gene>
<reference evidence="1 2" key="1">
    <citation type="journal article" date="2006" name="Science">
        <title>The genome of black cottonwood, Populus trichocarpa (Torr. &amp; Gray).</title>
        <authorList>
            <person name="Tuskan G.A."/>
            <person name="Difazio S."/>
            <person name="Jansson S."/>
            <person name="Bohlmann J."/>
            <person name="Grigoriev I."/>
            <person name="Hellsten U."/>
            <person name="Putnam N."/>
            <person name="Ralph S."/>
            <person name="Rombauts S."/>
            <person name="Salamov A."/>
            <person name="Schein J."/>
            <person name="Sterck L."/>
            <person name="Aerts A."/>
            <person name="Bhalerao R.R."/>
            <person name="Bhalerao R.P."/>
            <person name="Blaudez D."/>
            <person name="Boerjan W."/>
            <person name="Brun A."/>
            <person name="Brunner A."/>
            <person name="Busov V."/>
            <person name="Campbell M."/>
            <person name="Carlson J."/>
            <person name="Chalot M."/>
            <person name="Chapman J."/>
            <person name="Chen G.L."/>
            <person name="Cooper D."/>
            <person name="Coutinho P.M."/>
            <person name="Couturier J."/>
            <person name="Covert S."/>
            <person name="Cronk Q."/>
            <person name="Cunningham R."/>
            <person name="Davis J."/>
            <person name="Degroeve S."/>
            <person name="Dejardin A."/>
            <person name="Depamphilis C."/>
            <person name="Detter J."/>
            <person name="Dirks B."/>
            <person name="Dubchak I."/>
            <person name="Duplessis S."/>
            <person name="Ehlting J."/>
            <person name="Ellis B."/>
            <person name="Gendler K."/>
            <person name="Goodstein D."/>
            <person name="Gribskov M."/>
            <person name="Grimwood J."/>
            <person name="Groover A."/>
            <person name="Gunter L."/>
            <person name="Hamberger B."/>
            <person name="Heinze B."/>
            <person name="Helariutta Y."/>
            <person name="Henrissat B."/>
            <person name="Holligan D."/>
            <person name="Holt R."/>
            <person name="Huang W."/>
            <person name="Islam-Faridi N."/>
            <person name="Jones S."/>
            <person name="Jones-Rhoades M."/>
            <person name="Jorgensen R."/>
            <person name="Joshi C."/>
            <person name="Kangasjarvi J."/>
            <person name="Karlsson J."/>
            <person name="Kelleher C."/>
            <person name="Kirkpatrick R."/>
            <person name="Kirst M."/>
            <person name="Kohler A."/>
            <person name="Kalluri U."/>
            <person name="Larimer F."/>
            <person name="Leebens-Mack J."/>
            <person name="Leple J.C."/>
            <person name="Locascio P."/>
            <person name="Lou Y."/>
            <person name="Lucas S."/>
            <person name="Martin F."/>
            <person name="Montanini B."/>
            <person name="Napoli C."/>
            <person name="Nelson D.R."/>
            <person name="Nelson C."/>
            <person name="Nieminen K."/>
            <person name="Nilsson O."/>
            <person name="Pereda V."/>
            <person name="Peter G."/>
            <person name="Philippe R."/>
            <person name="Pilate G."/>
            <person name="Poliakov A."/>
            <person name="Razumovskaya J."/>
            <person name="Richardson P."/>
            <person name="Rinaldi C."/>
            <person name="Ritland K."/>
            <person name="Rouze P."/>
            <person name="Ryaboy D."/>
            <person name="Schmutz J."/>
            <person name="Schrader J."/>
            <person name="Segerman B."/>
            <person name="Shin H."/>
            <person name="Siddiqui A."/>
            <person name="Sterky F."/>
            <person name="Terry A."/>
            <person name="Tsai C.J."/>
            <person name="Uberbacher E."/>
            <person name="Unneberg P."/>
            <person name="Vahala J."/>
            <person name="Wall K."/>
            <person name="Wessler S."/>
            <person name="Yang G."/>
            <person name="Yin T."/>
            <person name="Douglas C."/>
            <person name="Marra M."/>
            <person name="Sandberg G."/>
            <person name="Van de Peer Y."/>
            <person name="Rokhsar D."/>
        </authorList>
    </citation>
    <scope>NUCLEOTIDE SEQUENCE [LARGE SCALE GENOMIC DNA]</scope>
    <source>
        <strain evidence="2">cv. Nisqually</strain>
    </source>
</reference>
<evidence type="ECO:0000313" key="2">
    <source>
        <dbReference type="Proteomes" id="UP000006729"/>
    </source>
</evidence>
<keyword evidence="2" id="KW-1185">Reference proteome</keyword>
<dbReference type="Proteomes" id="UP000006729">
    <property type="component" value="Chromosome 18"/>
</dbReference>
<dbReference type="EMBL" id="CM009307">
    <property type="protein sequence ID" value="PNS93677.1"/>
    <property type="molecule type" value="Genomic_DNA"/>
</dbReference>